<dbReference type="GO" id="GO:0046983">
    <property type="term" value="F:protein dimerization activity"/>
    <property type="evidence" value="ECO:0007669"/>
    <property type="project" value="InterPro"/>
</dbReference>
<evidence type="ECO:0000256" key="1">
    <source>
        <dbReference type="SAM" id="MobiDB-lite"/>
    </source>
</evidence>
<proteinExistence type="predicted"/>
<dbReference type="SUPFAM" id="SSF47459">
    <property type="entry name" value="HLH, helix-loop-helix DNA-binding domain"/>
    <property type="match status" value="1"/>
</dbReference>
<reference evidence="3 4" key="1">
    <citation type="submission" date="2016-02" db="EMBL/GenBank/DDBJ databases">
        <title>Band-tailed pigeon sequencing and assembly.</title>
        <authorList>
            <person name="Soares A.E."/>
            <person name="Novak B.J."/>
            <person name="Rice E.S."/>
            <person name="O'Connell B."/>
            <person name="Chang D."/>
            <person name="Weber S."/>
            <person name="Shapiro B."/>
        </authorList>
    </citation>
    <scope>NUCLEOTIDE SEQUENCE [LARGE SCALE GENOMIC DNA]</scope>
    <source>
        <strain evidence="3">BTP2013</strain>
        <tissue evidence="3">Blood</tissue>
    </source>
</reference>
<sequence length="165" mass="18090">MLGEDRGSHKDMGKPWGSGGLAVQITEDTAHNRSGAHHQFSKYQLNISEASPEPLDHVQSRSTNMSGLGDSSTDPANPDSRKRKGSPCDTAQSNEKRRREQENKYLEELAELLSANIGDIDTLSVKPDKCKILKKTVDQIQQMKRLEQGKAAGSPGTQLHQIIAT</sequence>
<evidence type="ECO:0000313" key="3">
    <source>
        <dbReference type="EMBL" id="OPJ68082.1"/>
    </source>
</evidence>
<dbReference type="GO" id="GO:0045944">
    <property type="term" value="P:positive regulation of transcription by RNA polymerase II"/>
    <property type="evidence" value="ECO:0007669"/>
    <property type="project" value="TreeGrafter"/>
</dbReference>
<dbReference type="PROSITE" id="PS50888">
    <property type="entry name" value="BHLH"/>
    <property type="match status" value="1"/>
</dbReference>
<dbReference type="CDD" id="cd18948">
    <property type="entry name" value="bHLH-PAS_NCoA1_SRC1"/>
    <property type="match status" value="1"/>
</dbReference>
<dbReference type="EMBL" id="LSYS01008683">
    <property type="protein sequence ID" value="OPJ68082.1"/>
    <property type="molecule type" value="Genomic_DNA"/>
</dbReference>
<organism evidence="3 4">
    <name type="scientific">Patagioenas fasciata monilis</name>
    <dbReference type="NCBI Taxonomy" id="372326"/>
    <lineage>
        <taxon>Eukaryota</taxon>
        <taxon>Metazoa</taxon>
        <taxon>Chordata</taxon>
        <taxon>Craniata</taxon>
        <taxon>Vertebrata</taxon>
        <taxon>Euteleostomi</taxon>
        <taxon>Archelosauria</taxon>
        <taxon>Archosauria</taxon>
        <taxon>Dinosauria</taxon>
        <taxon>Saurischia</taxon>
        <taxon>Theropoda</taxon>
        <taxon>Coelurosauria</taxon>
        <taxon>Aves</taxon>
        <taxon>Neognathae</taxon>
        <taxon>Neoaves</taxon>
        <taxon>Columbimorphae</taxon>
        <taxon>Columbiformes</taxon>
        <taxon>Columbidae</taxon>
        <taxon>Patagioenas</taxon>
    </lineage>
</organism>
<dbReference type="InterPro" id="IPR028819">
    <property type="entry name" value="NCOA1_bHLH"/>
</dbReference>
<dbReference type="SMART" id="SM00353">
    <property type="entry name" value="HLH"/>
    <property type="match status" value="1"/>
</dbReference>
<dbReference type="AlphaFoldDB" id="A0A1V4J762"/>
<evidence type="ECO:0000259" key="2">
    <source>
        <dbReference type="PROSITE" id="PS50888"/>
    </source>
</evidence>
<dbReference type="Pfam" id="PF23172">
    <property type="entry name" value="bHLH_NCOA"/>
    <property type="match status" value="1"/>
</dbReference>
<dbReference type="GO" id="GO:0032870">
    <property type="term" value="P:cellular response to hormone stimulus"/>
    <property type="evidence" value="ECO:0007669"/>
    <property type="project" value="TreeGrafter"/>
</dbReference>
<dbReference type="GO" id="GO:0003713">
    <property type="term" value="F:transcription coactivator activity"/>
    <property type="evidence" value="ECO:0007669"/>
    <property type="project" value="InterPro"/>
</dbReference>
<dbReference type="Gene3D" id="4.10.280.10">
    <property type="entry name" value="Helix-loop-helix DNA-binding domain"/>
    <property type="match status" value="1"/>
</dbReference>
<dbReference type="InterPro" id="IPR017426">
    <property type="entry name" value="Nuclear_rcpt_coactivator"/>
</dbReference>
<dbReference type="InterPro" id="IPR056193">
    <property type="entry name" value="bHLH_NCOA1-3"/>
</dbReference>
<name>A0A1V4J762_PATFA</name>
<dbReference type="PANTHER" id="PTHR10684">
    <property type="entry name" value="NUCLEAR RECEPTOR COACTIVATOR"/>
    <property type="match status" value="1"/>
</dbReference>
<dbReference type="GO" id="GO:0016922">
    <property type="term" value="F:nuclear receptor binding"/>
    <property type="evidence" value="ECO:0007669"/>
    <property type="project" value="TreeGrafter"/>
</dbReference>
<feature type="region of interest" description="Disordered" evidence="1">
    <location>
        <begin position="1"/>
        <end position="102"/>
    </location>
</feature>
<dbReference type="STRING" id="372326.A0A1V4J762"/>
<comment type="caution">
    <text evidence="3">The sequence shown here is derived from an EMBL/GenBank/DDBJ whole genome shotgun (WGS) entry which is preliminary data.</text>
</comment>
<feature type="compositionally biased region" description="Polar residues" evidence="1">
    <location>
        <begin position="60"/>
        <end position="75"/>
    </location>
</feature>
<dbReference type="InterPro" id="IPR011598">
    <property type="entry name" value="bHLH_dom"/>
</dbReference>
<feature type="domain" description="BHLH" evidence="2">
    <location>
        <begin position="86"/>
        <end position="143"/>
    </location>
</feature>
<gene>
    <name evidence="3" type="ORF">AV530_007901</name>
</gene>
<dbReference type="GO" id="GO:0005634">
    <property type="term" value="C:nucleus"/>
    <property type="evidence" value="ECO:0007669"/>
    <property type="project" value="InterPro"/>
</dbReference>
<dbReference type="OrthoDB" id="10035882at2759"/>
<dbReference type="InterPro" id="IPR036638">
    <property type="entry name" value="HLH_DNA-bd_sf"/>
</dbReference>
<protein>
    <recommendedName>
        <fullName evidence="2">BHLH domain-containing protein</fullName>
    </recommendedName>
</protein>
<feature type="compositionally biased region" description="Basic and acidic residues" evidence="1">
    <location>
        <begin position="1"/>
        <end position="13"/>
    </location>
</feature>
<dbReference type="PANTHER" id="PTHR10684:SF1">
    <property type="entry name" value="NUCLEAR RECEPTOR COACTIVATOR 1"/>
    <property type="match status" value="1"/>
</dbReference>
<keyword evidence="4" id="KW-1185">Reference proteome</keyword>
<dbReference type="Proteomes" id="UP000190648">
    <property type="component" value="Unassembled WGS sequence"/>
</dbReference>
<accession>A0A1V4J762</accession>
<evidence type="ECO:0000313" key="4">
    <source>
        <dbReference type="Proteomes" id="UP000190648"/>
    </source>
</evidence>